<dbReference type="AlphaFoldDB" id="A0A9P8NTL1"/>
<reference evidence="2" key="1">
    <citation type="journal article" date="2021" name="Open Biol.">
        <title>Shared evolutionary footprints suggest mitochondrial oxidative damage underlies multiple complex I losses in fungi.</title>
        <authorList>
            <person name="Schikora-Tamarit M.A."/>
            <person name="Marcet-Houben M."/>
            <person name="Nosek J."/>
            <person name="Gabaldon T."/>
        </authorList>
    </citation>
    <scope>NUCLEOTIDE SEQUENCE</scope>
    <source>
        <strain evidence="2">NCAIM Y.01608</strain>
    </source>
</reference>
<sequence>MLSRISRGPSSESEPVDGSSAESLGEVSTGDDIAILAAREAAWFPVAIPESPAGSFSISMRMCRSCSINLDLASELVQAERSCLSTSNARLTSLETIAKIPVEAFLDLRSPITSLKCTEELMRLISQTH</sequence>
<reference evidence="2" key="2">
    <citation type="submission" date="2021-01" db="EMBL/GenBank/DDBJ databases">
        <authorList>
            <person name="Schikora-Tamarit M.A."/>
        </authorList>
    </citation>
    <scope>NUCLEOTIDE SEQUENCE</scope>
    <source>
        <strain evidence="2">NCAIM Y.01608</strain>
    </source>
</reference>
<comment type="caution">
    <text evidence="2">The sequence shown here is derived from an EMBL/GenBank/DDBJ whole genome shotgun (WGS) entry which is preliminary data.</text>
</comment>
<accession>A0A9P8NTL1</accession>
<protein>
    <submittedName>
        <fullName evidence="2">Uncharacterized protein</fullName>
    </submittedName>
</protein>
<proteinExistence type="predicted"/>
<keyword evidence="3" id="KW-1185">Reference proteome</keyword>
<organism evidence="2 3">
    <name type="scientific">Ogataea polymorpha</name>
    <dbReference type="NCBI Taxonomy" id="460523"/>
    <lineage>
        <taxon>Eukaryota</taxon>
        <taxon>Fungi</taxon>
        <taxon>Dikarya</taxon>
        <taxon>Ascomycota</taxon>
        <taxon>Saccharomycotina</taxon>
        <taxon>Pichiomycetes</taxon>
        <taxon>Pichiales</taxon>
        <taxon>Pichiaceae</taxon>
        <taxon>Ogataea</taxon>
    </lineage>
</organism>
<feature type="region of interest" description="Disordered" evidence="1">
    <location>
        <begin position="1"/>
        <end position="26"/>
    </location>
</feature>
<gene>
    <name evidence="2" type="ORF">OGATHE_006035</name>
</gene>
<evidence type="ECO:0000256" key="1">
    <source>
        <dbReference type="SAM" id="MobiDB-lite"/>
    </source>
</evidence>
<evidence type="ECO:0000313" key="2">
    <source>
        <dbReference type="EMBL" id="KAH3659152.1"/>
    </source>
</evidence>
<name>A0A9P8NTL1_9ASCO</name>
<evidence type="ECO:0000313" key="3">
    <source>
        <dbReference type="Proteomes" id="UP000788993"/>
    </source>
</evidence>
<dbReference type="EMBL" id="JAEUBD010001540">
    <property type="protein sequence ID" value="KAH3659152.1"/>
    <property type="molecule type" value="Genomic_DNA"/>
</dbReference>
<dbReference type="Proteomes" id="UP000788993">
    <property type="component" value="Unassembled WGS sequence"/>
</dbReference>